<feature type="transmembrane region" description="Helical" evidence="10">
    <location>
        <begin position="222"/>
        <end position="243"/>
    </location>
</feature>
<dbReference type="InterPro" id="IPR036640">
    <property type="entry name" value="ABC1_TM_sf"/>
</dbReference>
<dbReference type="PROSITE" id="PS00211">
    <property type="entry name" value="ABC_TRANSPORTER_1"/>
    <property type="match status" value="1"/>
</dbReference>
<organism evidence="13 14">
    <name type="scientific">Albula goreensis</name>
    <dbReference type="NCBI Taxonomy" id="1534307"/>
    <lineage>
        <taxon>Eukaryota</taxon>
        <taxon>Metazoa</taxon>
        <taxon>Chordata</taxon>
        <taxon>Craniata</taxon>
        <taxon>Vertebrata</taxon>
        <taxon>Euteleostomi</taxon>
        <taxon>Actinopterygii</taxon>
        <taxon>Neopterygii</taxon>
        <taxon>Teleostei</taxon>
        <taxon>Albuliformes</taxon>
        <taxon>Albulidae</taxon>
        <taxon>Albula</taxon>
    </lineage>
</organism>
<dbReference type="PROSITE" id="PS50893">
    <property type="entry name" value="ABC_TRANSPORTER_2"/>
    <property type="match status" value="1"/>
</dbReference>
<dbReference type="PANTHER" id="PTHR24223:SF10">
    <property type="entry name" value="ATP-BINDING CASSETTE SUB-FAMILY C MEMBER 12"/>
    <property type="match status" value="1"/>
</dbReference>
<keyword evidence="8 10" id="KW-1133">Transmembrane helix</keyword>
<dbReference type="SUPFAM" id="SSF52540">
    <property type="entry name" value="P-loop containing nucleoside triphosphate hydrolases"/>
    <property type="match status" value="1"/>
</dbReference>
<dbReference type="SMART" id="SM00382">
    <property type="entry name" value="AAA"/>
    <property type="match status" value="1"/>
</dbReference>
<dbReference type="InterPro" id="IPR003439">
    <property type="entry name" value="ABC_transporter-like_ATP-bd"/>
</dbReference>
<dbReference type="FunFam" id="3.40.50.300:FF:000074">
    <property type="entry name" value="Multidrug resistance-associated protein 5 isoform 1"/>
    <property type="match status" value="1"/>
</dbReference>
<reference evidence="13" key="1">
    <citation type="submission" date="2021-01" db="EMBL/GenBank/DDBJ databases">
        <authorList>
            <person name="Zahm M."/>
            <person name="Roques C."/>
            <person name="Cabau C."/>
            <person name="Klopp C."/>
            <person name="Donnadieu C."/>
            <person name="Jouanno E."/>
            <person name="Lampietro C."/>
            <person name="Louis A."/>
            <person name="Herpin A."/>
            <person name="Echchiki A."/>
            <person name="Berthelot C."/>
            <person name="Parey E."/>
            <person name="Roest-Crollius H."/>
            <person name="Braasch I."/>
            <person name="Postlethwait J."/>
            <person name="Bobe J."/>
            <person name="Montfort J."/>
            <person name="Bouchez O."/>
            <person name="Begum T."/>
            <person name="Mejri S."/>
            <person name="Adams A."/>
            <person name="Chen W.-J."/>
            <person name="Guiguen Y."/>
        </authorList>
    </citation>
    <scope>NUCLEOTIDE SEQUENCE</scope>
    <source>
        <tissue evidence="13">Blood</tissue>
    </source>
</reference>
<dbReference type="GO" id="GO:0016887">
    <property type="term" value="F:ATP hydrolysis activity"/>
    <property type="evidence" value="ECO:0007669"/>
    <property type="project" value="InterPro"/>
</dbReference>
<dbReference type="Gene3D" id="3.40.50.300">
    <property type="entry name" value="P-loop containing nucleotide triphosphate hydrolases"/>
    <property type="match status" value="1"/>
</dbReference>
<dbReference type="GO" id="GO:0140359">
    <property type="term" value="F:ABC-type transporter activity"/>
    <property type="evidence" value="ECO:0007669"/>
    <property type="project" value="InterPro"/>
</dbReference>
<dbReference type="InterPro" id="IPR050173">
    <property type="entry name" value="ABC_transporter_C-like"/>
</dbReference>
<evidence type="ECO:0000313" key="13">
    <source>
        <dbReference type="EMBL" id="KAI1890103.1"/>
    </source>
</evidence>
<evidence type="ECO:0000256" key="10">
    <source>
        <dbReference type="SAM" id="Phobius"/>
    </source>
</evidence>
<keyword evidence="14" id="KW-1185">Reference proteome</keyword>
<dbReference type="InterPro" id="IPR011527">
    <property type="entry name" value="ABC1_TM_dom"/>
</dbReference>
<feature type="transmembrane region" description="Helical" evidence="10">
    <location>
        <begin position="177"/>
        <end position="210"/>
    </location>
</feature>
<accession>A0A8T3CXP7</accession>
<keyword evidence="9 10" id="KW-0472">Membrane</keyword>
<evidence type="ECO:0000313" key="14">
    <source>
        <dbReference type="Proteomes" id="UP000829720"/>
    </source>
</evidence>
<dbReference type="GO" id="GO:0005524">
    <property type="term" value="F:ATP binding"/>
    <property type="evidence" value="ECO:0007669"/>
    <property type="project" value="UniProtKB-KW"/>
</dbReference>
<feature type="transmembrane region" description="Helical" evidence="10">
    <location>
        <begin position="91"/>
        <end position="109"/>
    </location>
</feature>
<dbReference type="PROSITE" id="PS50929">
    <property type="entry name" value="ABC_TM1F"/>
    <property type="match status" value="1"/>
</dbReference>
<comment type="subcellular location">
    <subcellularLocation>
        <location evidence="1">Endomembrane system</location>
        <topology evidence="1">Multi-pass membrane protein</topology>
    </subcellularLocation>
</comment>
<gene>
    <name evidence="13" type="ORF">AGOR_G00169770</name>
</gene>
<dbReference type="InterPro" id="IPR027417">
    <property type="entry name" value="P-loop_NTPase"/>
</dbReference>
<protein>
    <submittedName>
        <fullName evidence="13">Uncharacterized protein</fullName>
    </submittedName>
</protein>
<name>A0A8T3CXP7_9TELE</name>
<evidence type="ECO:0000256" key="6">
    <source>
        <dbReference type="ARBA" id="ARBA00022741"/>
    </source>
</evidence>
<evidence type="ECO:0000256" key="2">
    <source>
        <dbReference type="ARBA" id="ARBA00009726"/>
    </source>
</evidence>
<dbReference type="InterPro" id="IPR003593">
    <property type="entry name" value="AAA+_ATPase"/>
</dbReference>
<keyword evidence="4 10" id="KW-0812">Transmembrane</keyword>
<dbReference type="Gene3D" id="1.20.1560.10">
    <property type="entry name" value="ABC transporter type 1, transmembrane domain"/>
    <property type="match status" value="2"/>
</dbReference>
<sequence length="549" mass="61553">MINPEAKEQLVTKETTQEGSVSWRTYHQYCKAAGGYMVALCIGLIFTVLVGTTAFSTWWLSYWLHQGSGKGNSSNSTSDSSNISENPDLHFYQLIYGLTILAMILLGAIKGYSFTKAILYASSNLHNSMFKRILYSPMSFFDTTPTGRIMNRFSKDQDEIESRLPLNMEYMLQYGLLVVYTIISISVVFPMILIAVAILGVIFIVILYGIRWLAFRLDFLSAVTGLMVALSVILAPATLSPALKGLALSYVMQISDILRHLVIGTTQMEGRFTSVERLQEYITGCVSEAPRKVRDLDLPSDWPLKGAIMFQDYKMRYRQNTHIVLDGLNLEIAPREKIGIVGRTGSGKSSLIVALLRLVEPAGGRILIDNVDISMIGLEDLRSKLSVIPQDPVLFTGTVRYNLDPFNNYSDEEIWQALERTCMKNRICKLPERLNSTVIENGENFSVGECQLICLARALLRNTKIILLDEATASIDSETDFLIQHTIREAFQDCTMLTIAHRINTVLECDRVLVMDNGQVAEFDDPEVLMHQPGSLFAHLLEATHSVKR</sequence>
<dbReference type="EMBL" id="JAERUA010000015">
    <property type="protein sequence ID" value="KAI1890103.1"/>
    <property type="molecule type" value="Genomic_DNA"/>
</dbReference>
<dbReference type="InterPro" id="IPR017871">
    <property type="entry name" value="ABC_transporter-like_CS"/>
</dbReference>
<evidence type="ECO:0000256" key="8">
    <source>
        <dbReference type="ARBA" id="ARBA00022989"/>
    </source>
</evidence>
<comment type="similarity">
    <text evidence="2">Belongs to the ABC transporter superfamily. ABCC family. Conjugate transporter (TC 3.A.1.208) subfamily.</text>
</comment>
<feature type="domain" description="ABC transporter" evidence="11">
    <location>
        <begin position="308"/>
        <end position="542"/>
    </location>
</feature>
<proteinExistence type="inferred from homology"/>
<evidence type="ECO:0000256" key="3">
    <source>
        <dbReference type="ARBA" id="ARBA00022448"/>
    </source>
</evidence>
<dbReference type="GO" id="GO:0012505">
    <property type="term" value="C:endomembrane system"/>
    <property type="evidence" value="ECO:0007669"/>
    <property type="project" value="UniProtKB-SubCell"/>
</dbReference>
<dbReference type="Pfam" id="PF00664">
    <property type="entry name" value="ABC_membrane"/>
    <property type="match status" value="1"/>
</dbReference>
<dbReference type="AlphaFoldDB" id="A0A8T3CXP7"/>
<evidence type="ECO:0000256" key="4">
    <source>
        <dbReference type="ARBA" id="ARBA00022692"/>
    </source>
</evidence>
<keyword evidence="5" id="KW-0677">Repeat</keyword>
<evidence type="ECO:0000256" key="9">
    <source>
        <dbReference type="ARBA" id="ARBA00023136"/>
    </source>
</evidence>
<keyword evidence="6" id="KW-0547">Nucleotide-binding</keyword>
<dbReference type="OrthoDB" id="6500128at2759"/>
<evidence type="ECO:0000259" key="11">
    <source>
        <dbReference type="PROSITE" id="PS50893"/>
    </source>
</evidence>
<evidence type="ECO:0000259" key="12">
    <source>
        <dbReference type="PROSITE" id="PS50929"/>
    </source>
</evidence>
<evidence type="ECO:0000256" key="1">
    <source>
        <dbReference type="ARBA" id="ARBA00004127"/>
    </source>
</evidence>
<dbReference type="CDD" id="cd03244">
    <property type="entry name" value="ABCC_MRP_domain2"/>
    <property type="match status" value="1"/>
</dbReference>
<keyword evidence="3" id="KW-0813">Transport</keyword>
<keyword evidence="7" id="KW-0067">ATP-binding</keyword>
<dbReference type="SUPFAM" id="SSF90123">
    <property type="entry name" value="ABC transporter transmembrane region"/>
    <property type="match status" value="1"/>
</dbReference>
<dbReference type="Proteomes" id="UP000829720">
    <property type="component" value="Unassembled WGS sequence"/>
</dbReference>
<dbReference type="PANTHER" id="PTHR24223">
    <property type="entry name" value="ATP-BINDING CASSETTE SUB-FAMILY C"/>
    <property type="match status" value="1"/>
</dbReference>
<dbReference type="Pfam" id="PF00005">
    <property type="entry name" value="ABC_tran"/>
    <property type="match status" value="1"/>
</dbReference>
<comment type="caution">
    <text evidence="13">The sequence shown here is derived from an EMBL/GenBank/DDBJ whole genome shotgun (WGS) entry which is preliminary data.</text>
</comment>
<feature type="transmembrane region" description="Helical" evidence="10">
    <location>
        <begin position="36"/>
        <end position="60"/>
    </location>
</feature>
<feature type="domain" description="ABC transmembrane type-1" evidence="12">
    <location>
        <begin position="42"/>
        <end position="217"/>
    </location>
</feature>
<evidence type="ECO:0000256" key="5">
    <source>
        <dbReference type="ARBA" id="ARBA00022737"/>
    </source>
</evidence>
<dbReference type="GO" id="GO:0016020">
    <property type="term" value="C:membrane"/>
    <property type="evidence" value="ECO:0007669"/>
    <property type="project" value="InterPro"/>
</dbReference>
<evidence type="ECO:0000256" key="7">
    <source>
        <dbReference type="ARBA" id="ARBA00022840"/>
    </source>
</evidence>